<dbReference type="InterPro" id="IPR013974">
    <property type="entry name" value="SAF"/>
</dbReference>
<protein>
    <recommendedName>
        <fullName evidence="2">SAF domain-containing protein</fullName>
    </recommendedName>
</protein>
<dbReference type="CDD" id="cd11613">
    <property type="entry name" value="SAF_AH_GD"/>
    <property type="match status" value="1"/>
</dbReference>
<sequence length="93" mass="9607">MPFAIAIHPDDNVATLIDPVNAGDVAEVVLGAARSPIRASAPIRSGHKIALRDIPQGGPVIKFGQRIGCATAHIRAGDHVHVHNVAGFASHAP</sequence>
<evidence type="ECO:0000256" key="1">
    <source>
        <dbReference type="ARBA" id="ARBA00023239"/>
    </source>
</evidence>
<feature type="domain" description="SAF" evidence="2">
    <location>
        <begin position="11"/>
        <end position="86"/>
    </location>
</feature>
<evidence type="ECO:0000313" key="4">
    <source>
        <dbReference type="Proteomes" id="UP000178606"/>
    </source>
</evidence>
<name>A0A1F6CCQ5_HANXR</name>
<dbReference type="SMART" id="SM00858">
    <property type="entry name" value="SAF"/>
    <property type="match status" value="1"/>
</dbReference>
<dbReference type="EMBL" id="MFKF01000283">
    <property type="protein sequence ID" value="OGG46800.1"/>
    <property type="molecule type" value="Genomic_DNA"/>
</dbReference>
<comment type="caution">
    <text evidence="3">The sequence shown here is derived from an EMBL/GenBank/DDBJ whole genome shotgun (WGS) entry which is preliminary data.</text>
</comment>
<dbReference type="AlphaFoldDB" id="A0A1F6CCQ5"/>
<dbReference type="GO" id="GO:0016829">
    <property type="term" value="F:lyase activity"/>
    <property type="evidence" value="ECO:0007669"/>
    <property type="project" value="UniProtKB-KW"/>
</dbReference>
<dbReference type="PANTHER" id="PTHR30536">
    <property type="entry name" value="ALTRONATE/GALACTARATE DEHYDRATASE"/>
    <property type="match status" value="1"/>
</dbReference>
<dbReference type="GO" id="GO:0019698">
    <property type="term" value="P:D-galacturonate catabolic process"/>
    <property type="evidence" value="ECO:0007669"/>
    <property type="project" value="TreeGrafter"/>
</dbReference>
<dbReference type="Pfam" id="PF08666">
    <property type="entry name" value="SAF"/>
    <property type="match status" value="1"/>
</dbReference>
<organism evidence="3 4">
    <name type="scientific">Handelsmanbacteria sp. (strain RIFCSPLOWO2_12_FULL_64_10)</name>
    <dbReference type="NCBI Taxonomy" id="1817868"/>
    <lineage>
        <taxon>Bacteria</taxon>
        <taxon>Candidatus Handelsmaniibacteriota</taxon>
    </lineage>
</organism>
<keyword evidence="1" id="KW-0456">Lyase</keyword>
<dbReference type="Proteomes" id="UP000178606">
    <property type="component" value="Unassembled WGS sequence"/>
</dbReference>
<dbReference type="InterPro" id="IPR052172">
    <property type="entry name" value="UxaA_altronate/galactarate_dh"/>
</dbReference>
<dbReference type="Gene3D" id="2.30.130.110">
    <property type="match status" value="1"/>
</dbReference>
<gene>
    <name evidence="3" type="ORF">A3F84_03390</name>
</gene>
<reference evidence="3 4" key="1">
    <citation type="journal article" date="2016" name="Nat. Commun.">
        <title>Thousands of microbial genomes shed light on interconnected biogeochemical processes in an aquifer system.</title>
        <authorList>
            <person name="Anantharaman K."/>
            <person name="Brown C.T."/>
            <person name="Hug L.A."/>
            <person name="Sharon I."/>
            <person name="Castelle C.J."/>
            <person name="Probst A.J."/>
            <person name="Thomas B.C."/>
            <person name="Singh A."/>
            <person name="Wilkins M.J."/>
            <person name="Karaoz U."/>
            <person name="Brodie E.L."/>
            <person name="Williams K.H."/>
            <person name="Hubbard S.S."/>
            <person name="Banfield J.F."/>
        </authorList>
    </citation>
    <scope>NUCLEOTIDE SEQUENCE [LARGE SCALE GENOMIC DNA]</scope>
    <source>
        <strain evidence="4">RIFCSPLOWO2_12_FULL_64_10</strain>
    </source>
</reference>
<accession>A0A1F6CCQ5</accession>
<dbReference type="PANTHER" id="PTHR30536:SF5">
    <property type="entry name" value="ALTRONATE DEHYDRATASE"/>
    <property type="match status" value="1"/>
</dbReference>
<dbReference type="InterPro" id="IPR044144">
    <property type="entry name" value="SAF_UxaA/GarD"/>
</dbReference>
<proteinExistence type="predicted"/>
<evidence type="ECO:0000313" key="3">
    <source>
        <dbReference type="EMBL" id="OGG46800.1"/>
    </source>
</evidence>
<evidence type="ECO:0000259" key="2">
    <source>
        <dbReference type="SMART" id="SM00858"/>
    </source>
</evidence>